<keyword evidence="3" id="KW-1185">Reference proteome</keyword>
<organism evidence="3 4">
    <name type="scientific">Acrobeloides nanus</name>
    <dbReference type="NCBI Taxonomy" id="290746"/>
    <lineage>
        <taxon>Eukaryota</taxon>
        <taxon>Metazoa</taxon>
        <taxon>Ecdysozoa</taxon>
        <taxon>Nematoda</taxon>
        <taxon>Chromadorea</taxon>
        <taxon>Rhabditida</taxon>
        <taxon>Tylenchina</taxon>
        <taxon>Cephalobomorpha</taxon>
        <taxon>Cephaloboidea</taxon>
        <taxon>Cephalobidae</taxon>
        <taxon>Acrobeloides</taxon>
    </lineage>
</organism>
<accession>A0A914E4V9</accession>
<dbReference type="PROSITE" id="PS01052">
    <property type="entry name" value="CALPONIN_1"/>
    <property type="match status" value="1"/>
</dbReference>
<proteinExistence type="inferred from homology"/>
<feature type="compositionally biased region" description="Basic and acidic residues" evidence="2">
    <location>
        <begin position="320"/>
        <end position="351"/>
    </location>
</feature>
<sequence>MGEEDYDSTPKQKKRWNLEQLKNGHTFLSMQAATNKFESQKGMTGVGMPRWNVTKDKKLGFIEPDRKSEEVLRPQCGTNLYASQAGQTPIGANRRQVPNVVYKKDWETVLDKEGEKILPKQCGDFGMASQAGEVSMGTHRNQVPNIRGRLPNDRKSHGLLCYQYGTNMFASQQGMSSAPGVGAFRKATLEVEGLGFTEENLRRGTEFTPWYSGQNKFANQTGTGGFLKVRDVLPHIKGGKEIPEELKIKSEGIVPLQSGTNKLASQRGMTGFGTPRNTIQRAGWKKEWIEEYEQAMKDWEENRPPGSASSVDPFGHYKKKFEERESTKHSEAEDDKESVKRYSEEKTPAKEEEVEEEEVVEEEKEEEKQEEVEEVEEVEEEEEYEEEEEEEEEEE</sequence>
<dbReference type="InterPro" id="IPR000557">
    <property type="entry name" value="Calponin_repeat"/>
</dbReference>
<reference evidence="4" key="1">
    <citation type="submission" date="2022-11" db="UniProtKB">
        <authorList>
            <consortium name="WormBaseParasite"/>
        </authorList>
    </citation>
    <scope>IDENTIFICATION</scope>
</reference>
<dbReference type="GO" id="GO:0051015">
    <property type="term" value="F:actin filament binding"/>
    <property type="evidence" value="ECO:0007669"/>
    <property type="project" value="TreeGrafter"/>
</dbReference>
<dbReference type="GO" id="GO:0007015">
    <property type="term" value="P:actin filament organization"/>
    <property type="evidence" value="ECO:0007669"/>
    <property type="project" value="TreeGrafter"/>
</dbReference>
<protein>
    <submittedName>
        <fullName evidence="4">Calponin family repeat-containing domain protein</fullName>
    </submittedName>
</protein>
<dbReference type="PANTHER" id="PTHR47385:SF8">
    <property type="entry name" value="PROTEIN CBG16761"/>
    <property type="match status" value="1"/>
</dbReference>
<dbReference type="WBParaSite" id="ACRNAN_scaffold5608.g14915.t1">
    <property type="protein sequence ID" value="ACRNAN_scaffold5608.g14915.t1"/>
    <property type="gene ID" value="ACRNAN_scaffold5608.g14915"/>
</dbReference>
<dbReference type="Pfam" id="PF00402">
    <property type="entry name" value="Calponin"/>
    <property type="match status" value="3"/>
</dbReference>
<evidence type="ECO:0000313" key="3">
    <source>
        <dbReference type="Proteomes" id="UP000887540"/>
    </source>
</evidence>
<evidence type="ECO:0000313" key="4">
    <source>
        <dbReference type="WBParaSite" id="ACRNAN_scaffold5608.g14915.t1"/>
    </source>
</evidence>
<feature type="compositionally biased region" description="Acidic residues" evidence="2">
    <location>
        <begin position="352"/>
        <end position="395"/>
    </location>
</feature>
<dbReference type="AlphaFoldDB" id="A0A914E4V9"/>
<dbReference type="GO" id="GO:0015629">
    <property type="term" value="C:actin cytoskeleton"/>
    <property type="evidence" value="ECO:0007669"/>
    <property type="project" value="TreeGrafter"/>
</dbReference>
<dbReference type="InterPro" id="IPR050606">
    <property type="entry name" value="Calponin-like"/>
</dbReference>
<dbReference type="PANTHER" id="PTHR47385">
    <property type="entry name" value="CALPONIN"/>
    <property type="match status" value="1"/>
</dbReference>
<evidence type="ECO:0000256" key="2">
    <source>
        <dbReference type="SAM" id="MobiDB-lite"/>
    </source>
</evidence>
<dbReference type="Proteomes" id="UP000887540">
    <property type="component" value="Unplaced"/>
</dbReference>
<comment type="similarity">
    <text evidence="1">Belongs to the calponin family.</text>
</comment>
<name>A0A914E4V9_9BILA</name>
<evidence type="ECO:0000256" key="1">
    <source>
        <dbReference type="ARBA" id="ARBA00009631"/>
    </source>
</evidence>
<dbReference type="PROSITE" id="PS51122">
    <property type="entry name" value="CALPONIN_2"/>
    <property type="match status" value="2"/>
</dbReference>
<feature type="region of interest" description="Disordered" evidence="2">
    <location>
        <begin position="299"/>
        <end position="395"/>
    </location>
</feature>